<accession>A0A445MT11</accession>
<dbReference type="AlphaFoldDB" id="A0A445MT11"/>
<gene>
    <name evidence="2" type="ORF">PITCH_A1380049</name>
</gene>
<organism evidence="2">
    <name type="scientific">uncultured Desulfobacterium sp</name>
    <dbReference type="NCBI Taxonomy" id="201089"/>
    <lineage>
        <taxon>Bacteria</taxon>
        <taxon>Pseudomonadati</taxon>
        <taxon>Thermodesulfobacteriota</taxon>
        <taxon>Desulfobacteria</taxon>
        <taxon>Desulfobacterales</taxon>
        <taxon>Desulfobacteriaceae</taxon>
        <taxon>Desulfobacterium</taxon>
        <taxon>environmental samples</taxon>
    </lineage>
</organism>
<evidence type="ECO:0000256" key="1">
    <source>
        <dbReference type="SAM" id="SignalP"/>
    </source>
</evidence>
<reference evidence="2" key="1">
    <citation type="submission" date="2018-01" db="EMBL/GenBank/DDBJ databases">
        <authorList>
            <person name="Regsiter A."/>
            <person name="William W."/>
        </authorList>
    </citation>
    <scope>NUCLEOTIDE SEQUENCE</scope>
    <source>
        <strain evidence="2">TRIP AH-1</strain>
    </source>
</reference>
<feature type="signal peptide" evidence="1">
    <location>
        <begin position="1"/>
        <end position="22"/>
    </location>
</feature>
<sequence length="274" mass="30133">MKTLNKLLVAAIFVLLSAPAWAGNIPEFDAVGCDNQNFFAITNAAQHVPVIINNIGPRGPINNYSAFNNEYFHQTAGQLFPDPCFPQISSALTDVYNEAVYEWRIVLQMKPESDINLNIYDCILKHNEYNIFTAAEQSGRYRAPWGQLFFLPSANPSVTVTASPGPYATPGFMTPVILDARTMPGLNIVALNDILYTSKAHWEEGIVMVLPETGTLNSSGQTVYNLKQGDVITTTVTIPANNTADIRYGQDNVILKYIGIIGTWYYGNACQTPG</sequence>
<feature type="chain" id="PRO_5019127402" evidence="1">
    <location>
        <begin position="23"/>
        <end position="274"/>
    </location>
</feature>
<proteinExistence type="predicted"/>
<dbReference type="EMBL" id="OJIN01000044">
    <property type="protein sequence ID" value="SPD72501.1"/>
    <property type="molecule type" value="Genomic_DNA"/>
</dbReference>
<protein>
    <submittedName>
        <fullName evidence="2">Uncharacterized protein</fullName>
    </submittedName>
</protein>
<name>A0A445MT11_9BACT</name>
<evidence type="ECO:0000313" key="2">
    <source>
        <dbReference type="EMBL" id="SPD72501.1"/>
    </source>
</evidence>
<keyword evidence="1" id="KW-0732">Signal</keyword>